<keyword evidence="10" id="KW-0349">Heme</keyword>
<evidence type="ECO:0000256" key="14">
    <source>
        <dbReference type="ARBA" id="ARBA00023002"/>
    </source>
</evidence>
<keyword evidence="9" id="KW-0500">Molybdenum</keyword>
<dbReference type="InterPro" id="IPR014756">
    <property type="entry name" value="Ig_E-set"/>
</dbReference>
<dbReference type="Pfam" id="PF00175">
    <property type="entry name" value="NAD_binding_1"/>
    <property type="match status" value="1"/>
</dbReference>
<dbReference type="InterPro" id="IPR017927">
    <property type="entry name" value="FAD-bd_FR_type"/>
</dbReference>
<comment type="catalytic activity">
    <reaction evidence="17">
        <text>nitrite + NADP(+) + H2O = nitrate + NADPH + H(+)</text>
        <dbReference type="Rhea" id="RHEA:19061"/>
        <dbReference type="ChEBI" id="CHEBI:15377"/>
        <dbReference type="ChEBI" id="CHEBI:15378"/>
        <dbReference type="ChEBI" id="CHEBI:16301"/>
        <dbReference type="ChEBI" id="CHEBI:17632"/>
        <dbReference type="ChEBI" id="CHEBI:57783"/>
        <dbReference type="ChEBI" id="CHEBI:58349"/>
        <dbReference type="EC" id="1.7.1.3"/>
    </reaction>
</comment>
<dbReference type="CDD" id="cd06183">
    <property type="entry name" value="cyt_b5_reduct_like"/>
    <property type="match status" value="1"/>
</dbReference>
<dbReference type="Pfam" id="PF00173">
    <property type="entry name" value="Cyt-b5"/>
    <property type="match status" value="1"/>
</dbReference>
<dbReference type="Pfam" id="PF00970">
    <property type="entry name" value="FAD_binding_6"/>
    <property type="match status" value="1"/>
</dbReference>
<dbReference type="EC" id="1.7.1.3" evidence="7"/>
<proteinExistence type="inferred from homology"/>
<dbReference type="OrthoDB" id="432685at2759"/>
<dbReference type="InterPro" id="IPR017938">
    <property type="entry name" value="Riboflavin_synthase-like_b-brl"/>
</dbReference>
<dbReference type="SUPFAM" id="SSF52343">
    <property type="entry name" value="Ferredoxin reductase-like, C-terminal NADP-linked domain"/>
    <property type="match status" value="1"/>
</dbReference>
<name>A0A0C3BZS3_HEBCY</name>
<dbReference type="GO" id="GO:0020037">
    <property type="term" value="F:heme binding"/>
    <property type="evidence" value="ECO:0007669"/>
    <property type="project" value="TreeGrafter"/>
</dbReference>
<comment type="similarity">
    <text evidence="5">Belongs to the nitrate reductase family.</text>
</comment>
<evidence type="ECO:0000313" key="22">
    <source>
        <dbReference type="Proteomes" id="UP000053424"/>
    </source>
</evidence>
<dbReference type="InterPro" id="IPR008333">
    <property type="entry name" value="Cbr1-like_FAD-bd_dom"/>
</dbReference>
<comment type="subunit">
    <text evidence="6">Homodimer.</text>
</comment>
<dbReference type="Gene3D" id="3.10.120.10">
    <property type="entry name" value="Cytochrome b5-like heme/steroid binding domain"/>
    <property type="match status" value="1"/>
</dbReference>
<keyword evidence="13" id="KW-0274">FAD</keyword>
<evidence type="ECO:0000256" key="8">
    <source>
        <dbReference type="ARBA" id="ARBA00015499"/>
    </source>
</evidence>
<evidence type="ECO:0000256" key="11">
    <source>
        <dbReference type="ARBA" id="ARBA00022630"/>
    </source>
</evidence>
<dbReference type="SUPFAM" id="SSF63380">
    <property type="entry name" value="Riboflavin synthase domain-like"/>
    <property type="match status" value="1"/>
</dbReference>
<feature type="domain" description="FAD-binding FR-type" evidence="20">
    <location>
        <begin position="765"/>
        <end position="886"/>
    </location>
</feature>
<dbReference type="AlphaFoldDB" id="A0A0C3BZS3"/>
<protein>
    <recommendedName>
        <fullName evidence="8">Nitrate reductase [NADPH]</fullName>
        <ecNumber evidence="7">1.7.1.3</ecNumber>
    </recommendedName>
</protein>
<keyword evidence="12" id="KW-0479">Metal-binding</keyword>
<evidence type="ECO:0000256" key="15">
    <source>
        <dbReference type="ARBA" id="ARBA00023004"/>
    </source>
</evidence>
<dbReference type="Gene3D" id="3.40.50.80">
    <property type="entry name" value="Nucleotide-binding domain of ferredoxin-NADP reductase (FNR) module"/>
    <property type="match status" value="1"/>
</dbReference>
<dbReference type="SUPFAM" id="SSF81296">
    <property type="entry name" value="E set domains"/>
    <property type="match status" value="1"/>
</dbReference>
<evidence type="ECO:0000256" key="18">
    <source>
        <dbReference type="SAM" id="MobiDB-lite"/>
    </source>
</evidence>
<dbReference type="Gene3D" id="2.60.40.650">
    <property type="match status" value="1"/>
</dbReference>
<dbReference type="STRING" id="686832.A0A0C3BZS3"/>
<dbReference type="PANTHER" id="PTHR19372:SF7">
    <property type="entry name" value="SULFITE OXIDASE, MITOCHONDRIAL"/>
    <property type="match status" value="1"/>
</dbReference>
<dbReference type="PRINTS" id="PR00363">
    <property type="entry name" value="CYTOCHROMEB5"/>
</dbReference>
<feature type="region of interest" description="Disordered" evidence="18">
    <location>
        <begin position="111"/>
        <end position="139"/>
    </location>
</feature>
<organism evidence="21 22">
    <name type="scientific">Hebeloma cylindrosporum</name>
    <dbReference type="NCBI Taxonomy" id="76867"/>
    <lineage>
        <taxon>Eukaryota</taxon>
        <taxon>Fungi</taxon>
        <taxon>Dikarya</taxon>
        <taxon>Basidiomycota</taxon>
        <taxon>Agaricomycotina</taxon>
        <taxon>Agaricomycetes</taxon>
        <taxon>Agaricomycetidae</taxon>
        <taxon>Agaricales</taxon>
        <taxon>Agaricineae</taxon>
        <taxon>Hymenogastraceae</taxon>
        <taxon>Hebeloma</taxon>
    </lineage>
</organism>
<dbReference type="PRINTS" id="PR00407">
    <property type="entry name" value="EUMOPTERIN"/>
</dbReference>
<feature type="region of interest" description="Disordered" evidence="18">
    <location>
        <begin position="636"/>
        <end position="656"/>
    </location>
</feature>
<evidence type="ECO:0000313" key="21">
    <source>
        <dbReference type="EMBL" id="KIM37539.1"/>
    </source>
</evidence>
<dbReference type="PANTHER" id="PTHR19372">
    <property type="entry name" value="SULFITE REDUCTASE"/>
    <property type="match status" value="1"/>
</dbReference>
<evidence type="ECO:0000259" key="20">
    <source>
        <dbReference type="PROSITE" id="PS51384"/>
    </source>
</evidence>
<feature type="region of interest" description="Disordered" evidence="18">
    <location>
        <begin position="174"/>
        <end position="203"/>
    </location>
</feature>
<dbReference type="PROSITE" id="PS50255">
    <property type="entry name" value="CYTOCHROME_B5_2"/>
    <property type="match status" value="1"/>
</dbReference>
<dbReference type="InterPro" id="IPR036400">
    <property type="entry name" value="Cyt_B5-like_heme/steroid_sf"/>
</dbReference>
<evidence type="ECO:0000259" key="19">
    <source>
        <dbReference type="PROSITE" id="PS50255"/>
    </source>
</evidence>
<comment type="cofactor">
    <cofactor evidence="2">
        <name>heme</name>
        <dbReference type="ChEBI" id="CHEBI:30413"/>
    </cofactor>
</comment>
<evidence type="ECO:0000256" key="3">
    <source>
        <dbReference type="ARBA" id="ARBA00001974"/>
    </source>
</evidence>
<evidence type="ECO:0000256" key="4">
    <source>
        <dbReference type="ARBA" id="ARBA00003838"/>
    </source>
</evidence>
<dbReference type="InterPro" id="IPR001709">
    <property type="entry name" value="Flavoprot_Pyr_Nucl_cyt_Rdtase"/>
</dbReference>
<evidence type="ECO:0000256" key="1">
    <source>
        <dbReference type="ARBA" id="ARBA00001924"/>
    </source>
</evidence>
<evidence type="ECO:0000256" key="13">
    <source>
        <dbReference type="ARBA" id="ARBA00022827"/>
    </source>
</evidence>
<dbReference type="InterPro" id="IPR008335">
    <property type="entry name" value="Mopterin_OxRdtase_euk"/>
</dbReference>
<dbReference type="Gene3D" id="2.40.30.10">
    <property type="entry name" value="Translation factors"/>
    <property type="match status" value="1"/>
</dbReference>
<keyword evidence="22" id="KW-1185">Reference proteome</keyword>
<keyword evidence="15" id="KW-0408">Iron</keyword>
<feature type="compositionally biased region" description="Basic and acidic residues" evidence="18">
    <location>
        <begin position="183"/>
        <end position="203"/>
    </location>
</feature>
<evidence type="ECO:0000256" key="12">
    <source>
        <dbReference type="ARBA" id="ARBA00022723"/>
    </source>
</evidence>
<dbReference type="GO" id="GO:0050464">
    <property type="term" value="F:nitrate reductase (NADPH) activity"/>
    <property type="evidence" value="ECO:0007669"/>
    <property type="project" value="UniProtKB-EC"/>
</dbReference>
<dbReference type="GO" id="GO:0043546">
    <property type="term" value="F:molybdopterin cofactor binding"/>
    <property type="evidence" value="ECO:0007669"/>
    <property type="project" value="InterPro"/>
</dbReference>
<evidence type="ECO:0000256" key="5">
    <source>
        <dbReference type="ARBA" id="ARBA00006253"/>
    </source>
</evidence>
<dbReference type="PRINTS" id="PR00371">
    <property type="entry name" value="FPNCR"/>
</dbReference>
<evidence type="ECO:0000256" key="10">
    <source>
        <dbReference type="ARBA" id="ARBA00022617"/>
    </source>
</evidence>
<dbReference type="Pfam" id="PF00174">
    <property type="entry name" value="Oxidored_molyb"/>
    <property type="match status" value="1"/>
</dbReference>
<comment type="function">
    <text evidence="4">Nitrate reductase is a key enzyme involved in the first step of nitrate assimilation in plants, fungi and bacteria.</text>
</comment>
<keyword evidence="16" id="KW-0534">Nitrate assimilation</keyword>
<dbReference type="InterPro" id="IPR001433">
    <property type="entry name" value="OxRdtase_FAD/NAD-bd"/>
</dbReference>
<dbReference type="EMBL" id="KN831796">
    <property type="protein sequence ID" value="KIM37539.1"/>
    <property type="molecule type" value="Genomic_DNA"/>
</dbReference>
<accession>A0A0C3BZS3</accession>
<dbReference type="Pfam" id="PF03404">
    <property type="entry name" value="Mo-co_dimer"/>
    <property type="match status" value="1"/>
</dbReference>
<dbReference type="SUPFAM" id="SSF56524">
    <property type="entry name" value="Oxidoreductase molybdopterin-binding domain"/>
    <property type="match status" value="1"/>
</dbReference>
<dbReference type="SMART" id="SM01117">
    <property type="entry name" value="Cyt-b5"/>
    <property type="match status" value="1"/>
</dbReference>
<evidence type="ECO:0000256" key="7">
    <source>
        <dbReference type="ARBA" id="ARBA00012673"/>
    </source>
</evidence>
<comment type="cofactor">
    <cofactor evidence="1">
        <name>Mo-molybdopterin</name>
        <dbReference type="ChEBI" id="CHEBI:71302"/>
    </cofactor>
</comment>
<dbReference type="GO" id="GO:0008482">
    <property type="term" value="F:sulfite oxidase activity"/>
    <property type="evidence" value="ECO:0007669"/>
    <property type="project" value="TreeGrafter"/>
</dbReference>
<dbReference type="SUPFAM" id="SSF55856">
    <property type="entry name" value="Cytochrome b5-like heme/steroid binding domain"/>
    <property type="match status" value="1"/>
</dbReference>
<dbReference type="PRINTS" id="PR00406">
    <property type="entry name" value="CYTB5RDTASE"/>
</dbReference>
<dbReference type="GO" id="GO:0030151">
    <property type="term" value="F:molybdenum ion binding"/>
    <property type="evidence" value="ECO:0007669"/>
    <property type="project" value="InterPro"/>
</dbReference>
<dbReference type="PROSITE" id="PS00559">
    <property type="entry name" value="MOLYBDOPTERIN_EUK"/>
    <property type="match status" value="1"/>
</dbReference>
<dbReference type="InterPro" id="IPR005066">
    <property type="entry name" value="MoCF_OxRdtse_dimer"/>
</dbReference>
<dbReference type="GO" id="GO:0006790">
    <property type="term" value="P:sulfur compound metabolic process"/>
    <property type="evidence" value="ECO:0007669"/>
    <property type="project" value="TreeGrafter"/>
</dbReference>
<gene>
    <name evidence="21" type="ORF">M413DRAFT_13248</name>
</gene>
<evidence type="ECO:0000256" key="16">
    <source>
        <dbReference type="ARBA" id="ARBA00023063"/>
    </source>
</evidence>
<reference evidence="22" key="2">
    <citation type="submission" date="2015-01" db="EMBL/GenBank/DDBJ databases">
        <title>Evolutionary Origins and Diversification of the Mycorrhizal Mutualists.</title>
        <authorList>
            <consortium name="DOE Joint Genome Institute"/>
            <consortium name="Mycorrhizal Genomics Consortium"/>
            <person name="Kohler A."/>
            <person name="Kuo A."/>
            <person name="Nagy L.G."/>
            <person name="Floudas D."/>
            <person name="Copeland A."/>
            <person name="Barry K.W."/>
            <person name="Cichocki N."/>
            <person name="Veneault-Fourrey C."/>
            <person name="LaButti K."/>
            <person name="Lindquist E.A."/>
            <person name="Lipzen A."/>
            <person name="Lundell T."/>
            <person name="Morin E."/>
            <person name="Murat C."/>
            <person name="Riley R."/>
            <person name="Ohm R."/>
            <person name="Sun H."/>
            <person name="Tunlid A."/>
            <person name="Henrissat B."/>
            <person name="Grigoriev I.V."/>
            <person name="Hibbett D.S."/>
            <person name="Martin F."/>
        </authorList>
    </citation>
    <scope>NUCLEOTIDE SEQUENCE [LARGE SCALE GENOMIC DNA]</scope>
    <source>
        <strain evidence="22">h7</strain>
    </source>
</reference>
<feature type="domain" description="Cytochrome b5 heme-binding" evidence="19">
    <location>
        <begin position="669"/>
        <end position="744"/>
    </location>
</feature>
<sequence>MSAANVPTIWLEPLNLVICSAAERRSERNYRWMSTILMRSTLPMVQAVVPAIYPSLYVTSIFQNTHNHCLRPRINTYRHIRPNGGSREVKPTRLDMVFAWSRYDHKAWVSSPDERPTPENISRAISVDSDTRQNPLLSSDRMDVVQLPTPFYPPSLVQQNPVYGVRRVAPRGLPSSLGLPPIPDKEANSEIDPRDSGGPDGWIPRDSRLVRLTGKHPFNAEANLRDLYAQGFITPSNLFYVRNHGPVPFIDQNKANEWTVKFHGLCSNPKTLSLADLRTMFRVVTIPITIVCAGNRRKEQNVVQKSLGFAWGPGVLSTALFTGVYLADVLDFIQPTRQAKHVIFEGCDDLPNGPYGTSQLTSWARDKRKGMILAWAMNGLPLEPDHGFPLRLVVPAQVGGRSVKWLSRIELSTIESQHHLHFYDNKVLPMALGADQARAEKKWWYDRNTIACPDHDEILETADLPQDATYTLKGYAYAGGGRRVTRVEISSDDGTTWNLANVDYPEDRFREVVYFDPVYGNLDMTDSDTCFCWCFWSFDIEISVLKASEAIMVRCMDESIALQPRDMYWNANATVVEPAEVLRVFEIRWFRVCIQQLEGGKLRFEHPTSKFPVHPFVAGTQPGGWMQRLKDEGLDPAKPNFSADSAKPSTPKKELSKPAEIIMTKEGVDRKISIEELASPVAKEQAWFVVRGEVYNGSRFFNDHPGNAESIKLVAGEDATEDFLAIHSLNAQRQLADFHIGTLVGAHSSKEVGDGEASGSFLQPKTWKPVRLSRIEDVSKDAKVFRFQLTSAEQELGLPFGQHVYVRLRRKVTNKERGEIVQGELVQRAYTPLSERNAKGFIDLLIKIYYPSAEFPQGGRMTVGFSQLVVGDSVELKGPIGHFIWKGNGIASLHGEERRIAEIGLICGGSGVTPILQVLRAILTDPTGLHTKVWVLDVNRYLDDILCREELDRLALEHGPHFKLHYSLTGKPLPDDWPYSTGRITDEMLVSHLPVPGTDALVCVCGPPQMEESVKAALKRTGWEPPKQVVLF</sequence>
<dbReference type="GO" id="GO:0042128">
    <property type="term" value="P:nitrate assimilation"/>
    <property type="evidence" value="ECO:0007669"/>
    <property type="project" value="UniProtKB-KW"/>
</dbReference>
<dbReference type="Gene3D" id="3.90.420.10">
    <property type="entry name" value="Oxidoreductase, molybdopterin-binding domain"/>
    <property type="match status" value="1"/>
</dbReference>
<reference evidence="21 22" key="1">
    <citation type="submission" date="2014-04" db="EMBL/GenBank/DDBJ databases">
        <authorList>
            <consortium name="DOE Joint Genome Institute"/>
            <person name="Kuo A."/>
            <person name="Gay G."/>
            <person name="Dore J."/>
            <person name="Kohler A."/>
            <person name="Nagy L.G."/>
            <person name="Floudas D."/>
            <person name="Copeland A."/>
            <person name="Barry K.W."/>
            <person name="Cichocki N."/>
            <person name="Veneault-Fourrey C."/>
            <person name="LaButti K."/>
            <person name="Lindquist E.A."/>
            <person name="Lipzen A."/>
            <person name="Lundell T."/>
            <person name="Morin E."/>
            <person name="Murat C."/>
            <person name="Sun H."/>
            <person name="Tunlid A."/>
            <person name="Henrissat B."/>
            <person name="Grigoriev I.V."/>
            <person name="Hibbett D.S."/>
            <person name="Martin F."/>
            <person name="Nordberg H.P."/>
            <person name="Cantor M.N."/>
            <person name="Hua S.X."/>
        </authorList>
    </citation>
    <scope>NUCLEOTIDE SEQUENCE [LARGE SCALE GENOMIC DNA]</scope>
    <source>
        <strain evidence="22">h7</strain>
    </source>
</reference>
<keyword evidence="11" id="KW-0285">Flavoprotein</keyword>
<dbReference type="InterPro" id="IPR000572">
    <property type="entry name" value="OxRdtase_Mopterin-bd_dom"/>
</dbReference>
<evidence type="ECO:0000256" key="17">
    <source>
        <dbReference type="ARBA" id="ARBA00049155"/>
    </source>
</evidence>
<evidence type="ECO:0000256" key="2">
    <source>
        <dbReference type="ARBA" id="ARBA00001971"/>
    </source>
</evidence>
<dbReference type="HOGENOM" id="CLU_003827_4_0_1"/>
<dbReference type="InterPro" id="IPR039261">
    <property type="entry name" value="FNR_nucleotide-bd"/>
</dbReference>
<dbReference type="InterPro" id="IPR022407">
    <property type="entry name" value="OxRdtase_Mopterin_BS"/>
</dbReference>
<keyword evidence="14" id="KW-0560">Oxidoreductase</keyword>
<dbReference type="InterPro" id="IPR036374">
    <property type="entry name" value="OxRdtase_Mopterin-bd_sf"/>
</dbReference>
<dbReference type="InterPro" id="IPR001199">
    <property type="entry name" value="Cyt_B5-like_heme/steroid-bd"/>
</dbReference>
<comment type="cofactor">
    <cofactor evidence="3">
        <name>FAD</name>
        <dbReference type="ChEBI" id="CHEBI:57692"/>
    </cofactor>
</comment>
<evidence type="ECO:0000256" key="9">
    <source>
        <dbReference type="ARBA" id="ARBA00022505"/>
    </source>
</evidence>
<dbReference type="Proteomes" id="UP000053424">
    <property type="component" value="Unassembled WGS sequence"/>
</dbReference>
<dbReference type="PROSITE" id="PS51384">
    <property type="entry name" value="FAD_FR"/>
    <property type="match status" value="1"/>
</dbReference>
<evidence type="ECO:0000256" key="6">
    <source>
        <dbReference type="ARBA" id="ARBA00011738"/>
    </source>
</evidence>